<gene>
    <name evidence="2" type="ORF">BGZ80_003023</name>
</gene>
<name>A0A9P6MPD7_9FUNG</name>
<feature type="compositionally biased region" description="Polar residues" evidence="1">
    <location>
        <begin position="1"/>
        <end position="10"/>
    </location>
</feature>
<evidence type="ECO:0000313" key="2">
    <source>
        <dbReference type="EMBL" id="KAG0008814.1"/>
    </source>
</evidence>
<evidence type="ECO:0000256" key="1">
    <source>
        <dbReference type="SAM" id="MobiDB-lite"/>
    </source>
</evidence>
<feature type="region of interest" description="Disordered" evidence="1">
    <location>
        <begin position="1"/>
        <end position="62"/>
    </location>
</feature>
<organism evidence="2 3">
    <name type="scientific">Entomortierella chlamydospora</name>
    <dbReference type="NCBI Taxonomy" id="101097"/>
    <lineage>
        <taxon>Eukaryota</taxon>
        <taxon>Fungi</taxon>
        <taxon>Fungi incertae sedis</taxon>
        <taxon>Mucoromycota</taxon>
        <taxon>Mortierellomycotina</taxon>
        <taxon>Mortierellomycetes</taxon>
        <taxon>Mortierellales</taxon>
        <taxon>Mortierellaceae</taxon>
        <taxon>Entomortierella</taxon>
    </lineage>
</organism>
<feature type="compositionally biased region" description="Polar residues" evidence="1">
    <location>
        <begin position="20"/>
        <end position="54"/>
    </location>
</feature>
<accession>A0A9P6MPD7</accession>
<dbReference type="Proteomes" id="UP000703661">
    <property type="component" value="Unassembled WGS sequence"/>
</dbReference>
<feature type="non-terminal residue" evidence="2">
    <location>
        <position position="62"/>
    </location>
</feature>
<reference evidence="2" key="1">
    <citation type="journal article" date="2020" name="Fungal Divers.">
        <title>Resolving the Mortierellaceae phylogeny through synthesis of multi-gene phylogenetics and phylogenomics.</title>
        <authorList>
            <person name="Vandepol N."/>
            <person name="Liber J."/>
            <person name="Desiro A."/>
            <person name="Na H."/>
            <person name="Kennedy M."/>
            <person name="Barry K."/>
            <person name="Grigoriev I.V."/>
            <person name="Miller A.N."/>
            <person name="O'Donnell K."/>
            <person name="Stajich J.E."/>
            <person name="Bonito G."/>
        </authorList>
    </citation>
    <scope>NUCLEOTIDE SEQUENCE</scope>
    <source>
        <strain evidence="2">NRRL 2769</strain>
    </source>
</reference>
<keyword evidence="3" id="KW-1185">Reference proteome</keyword>
<dbReference type="AlphaFoldDB" id="A0A9P6MPD7"/>
<protein>
    <submittedName>
        <fullName evidence="2">Uncharacterized protein</fullName>
    </submittedName>
</protein>
<proteinExistence type="predicted"/>
<comment type="caution">
    <text evidence="2">The sequence shown here is derived from an EMBL/GenBank/DDBJ whole genome shotgun (WGS) entry which is preliminary data.</text>
</comment>
<evidence type="ECO:0000313" key="3">
    <source>
        <dbReference type="Proteomes" id="UP000703661"/>
    </source>
</evidence>
<dbReference type="EMBL" id="JAAAID010001778">
    <property type="protein sequence ID" value="KAG0008814.1"/>
    <property type="molecule type" value="Genomic_DNA"/>
</dbReference>
<sequence>MNKHLSQPASQGMPPGQQPRGEQTSNTKKTPSHGATAQSVFKTDPNQQNQQLSHTETEKLHQ</sequence>